<evidence type="ECO:0000313" key="1">
    <source>
        <dbReference type="EMBL" id="MEB3041494.1"/>
    </source>
</evidence>
<name>A0ABU5YC09_9FLAO</name>
<sequence length="166" mass="19870">MLIFFACINAQNKEIFEEKTIVSSFCWIKYNDDFNQYFFDGNILNYPIQIFINTTIGCLTENKCNNVLKIDKNKPFFGYINKQYVEFNNEDIESSVPSTLYCRKKGDFSYIVILLEGISYSKNYTNNYIFIYLEKGIIKRKKIITVYSQFLSDKQIKHYMRNRLKY</sequence>
<proteinExistence type="predicted"/>
<protein>
    <recommendedName>
        <fullName evidence="3">Lipoprotein</fullName>
    </recommendedName>
</protein>
<comment type="caution">
    <text evidence="1">The sequence shown here is derived from an EMBL/GenBank/DDBJ whole genome shotgun (WGS) entry which is preliminary data.</text>
</comment>
<organism evidence="1 2">
    <name type="scientific">Capnocytophaga gingivalis</name>
    <dbReference type="NCBI Taxonomy" id="1017"/>
    <lineage>
        <taxon>Bacteria</taxon>
        <taxon>Pseudomonadati</taxon>
        <taxon>Bacteroidota</taxon>
        <taxon>Flavobacteriia</taxon>
        <taxon>Flavobacteriales</taxon>
        <taxon>Flavobacteriaceae</taxon>
        <taxon>Capnocytophaga</taxon>
    </lineage>
</organism>
<accession>A0ABU5YC09</accession>
<reference evidence="1 2" key="1">
    <citation type="submission" date="2023-12" db="EMBL/GenBank/DDBJ databases">
        <title>Genomic sequences of Capnocytophaga and Parvimonas strains.</title>
        <authorList>
            <person name="Watt R.M."/>
            <person name="Wang M."/>
            <person name="Yang T."/>
            <person name="Tong W.M."/>
        </authorList>
    </citation>
    <scope>NUCLEOTIDE SEQUENCE [LARGE SCALE GENOMIC DNA]</scope>
    <source>
        <strain evidence="1 2">CCUG 13156</strain>
    </source>
</reference>
<evidence type="ECO:0000313" key="2">
    <source>
        <dbReference type="Proteomes" id="UP001324270"/>
    </source>
</evidence>
<dbReference type="Proteomes" id="UP001324270">
    <property type="component" value="Unassembled WGS sequence"/>
</dbReference>
<gene>
    <name evidence="1" type="ORF">VJJ49_12475</name>
</gene>
<keyword evidence="2" id="KW-1185">Reference proteome</keyword>
<evidence type="ECO:0008006" key="3">
    <source>
        <dbReference type="Google" id="ProtNLM"/>
    </source>
</evidence>
<dbReference type="EMBL" id="JAYKBV010000022">
    <property type="protein sequence ID" value="MEB3041494.1"/>
    <property type="molecule type" value="Genomic_DNA"/>
</dbReference>
<dbReference type="RefSeq" id="WP_323980069.1">
    <property type="nucleotide sequence ID" value="NZ_JAYKBV010000022.1"/>
</dbReference>